<dbReference type="AlphaFoldDB" id="A0A7I8IIE5"/>
<protein>
    <submittedName>
        <fullName evidence="2">Uncharacterized protein</fullName>
    </submittedName>
</protein>
<feature type="compositionally biased region" description="Basic residues" evidence="1">
    <location>
        <begin position="41"/>
        <end position="53"/>
    </location>
</feature>
<evidence type="ECO:0000256" key="1">
    <source>
        <dbReference type="SAM" id="MobiDB-lite"/>
    </source>
</evidence>
<feature type="region of interest" description="Disordered" evidence="1">
    <location>
        <begin position="1"/>
        <end position="67"/>
    </location>
</feature>
<dbReference type="EMBL" id="LR743590">
    <property type="protein sequence ID" value="CAA2617948.1"/>
    <property type="molecule type" value="Genomic_DNA"/>
</dbReference>
<feature type="compositionally biased region" description="Low complexity" evidence="1">
    <location>
        <begin position="56"/>
        <end position="67"/>
    </location>
</feature>
<evidence type="ECO:0000313" key="2">
    <source>
        <dbReference type="EMBL" id="CAA2617948.1"/>
    </source>
</evidence>
<gene>
    <name evidence="2" type="ORF">SI7747_03004109</name>
    <name evidence="3" type="ORF">SI8410_03004447</name>
</gene>
<sequence>MPRRAPNPAERISSSETPSTTGKPSSRSRPTTVLAYAAKEKHTRGGRRSRRWRPLSAAAYSSSAAIG</sequence>
<dbReference type="EMBL" id="LR746266">
    <property type="protein sequence ID" value="CAA7393732.1"/>
    <property type="molecule type" value="Genomic_DNA"/>
</dbReference>
<feature type="compositionally biased region" description="Polar residues" evidence="1">
    <location>
        <begin position="12"/>
        <end position="31"/>
    </location>
</feature>
<proteinExistence type="predicted"/>
<accession>A0A7I8IIE5</accession>
<dbReference type="Proteomes" id="UP000663760">
    <property type="component" value="Chromosome 3"/>
</dbReference>
<organism evidence="2">
    <name type="scientific">Spirodela intermedia</name>
    <name type="common">Intermediate duckweed</name>
    <dbReference type="NCBI Taxonomy" id="51605"/>
    <lineage>
        <taxon>Eukaryota</taxon>
        <taxon>Viridiplantae</taxon>
        <taxon>Streptophyta</taxon>
        <taxon>Embryophyta</taxon>
        <taxon>Tracheophyta</taxon>
        <taxon>Spermatophyta</taxon>
        <taxon>Magnoliopsida</taxon>
        <taxon>Liliopsida</taxon>
        <taxon>Araceae</taxon>
        <taxon>Lemnoideae</taxon>
        <taxon>Spirodela</taxon>
    </lineage>
</organism>
<name>A0A7I8IIE5_SPIIN</name>
<evidence type="ECO:0000313" key="4">
    <source>
        <dbReference type="Proteomes" id="UP000663760"/>
    </source>
</evidence>
<evidence type="ECO:0000313" key="3">
    <source>
        <dbReference type="EMBL" id="CAA7393732.1"/>
    </source>
</evidence>
<reference evidence="2" key="1">
    <citation type="submission" date="2019-12" db="EMBL/GenBank/DDBJ databases">
        <authorList>
            <person name="Scholz U."/>
            <person name="Mascher M."/>
            <person name="Fiebig A."/>
        </authorList>
    </citation>
    <scope>NUCLEOTIDE SEQUENCE</scope>
</reference>
<keyword evidence="4" id="KW-1185">Reference proteome</keyword>